<organism evidence="5 6">
    <name type="scientific">Corchorus olitorius</name>
    <dbReference type="NCBI Taxonomy" id="93759"/>
    <lineage>
        <taxon>Eukaryota</taxon>
        <taxon>Viridiplantae</taxon>
        <taxon>Streptophyta</taxon>
        <taxon>Embryophyta</taxon>
        <taxon>Tracheophyta</taxon>
        <taxon>Spermatophyta</taxon>
        <taxon>Magnoliopsida</taxon>
        <taxon>eudicotyledons</taxon>
        <taxon>Gunneridae</taxon>
        <taxon>Pentapetalae</taxon>
        <taxon>rosids</taxon>
        <taxon>malvids</taxon>
        <taxon>Malvales</taxon>
        <taxon>Malvaceae</taxon>
        <taxon>Grewioideae</taxon>
        <taxon>Apeibeae</taxon>
        <taxon>Corchorus</taxon>
    </lineage>
</organism>
<dbReference type="PANTHER" id="PTHR35129:SF6">
    <property type="entry name" value="G PROTEIN GAMMA DOMAIN-CONTAINING PROTEIN"/>
    <property type="match status" value="1"/>
</dbReference>
<dbReference type="AlphaFoldDB" id="A0A1R3JXU8"/>
<name>A0A1R3JXU8_9ROSI</name>
<keyword evidence="4" id="KW-0807">Transducer</keyword>
<evidence type="ECO:0000256" key="2">
    <source>
        <dbReference type="ARBA" id="ARBA00022475"/>
    </source>
</evidence>
<protein>
    <submittedName>
        <fullName evidence="5">Uncharacterized protein</fullName>
    </submittedName>
</protein>
<keyword evidence="6" id="KW-1185">Reference proteome</keyword>
<comment type="subcellular location">
    <subcellularLocation>
        <location evidence="1">Cell membrane</location>
    </subcellularLocation>
</comment>
<dbReference type="Proteomes" id="UP000187203">
    <property type="component" value="Unassembled WGS sequence"/>
</dbReference>
<keyword evidence="3" id="KW-0472">Membrane</keyword>
<sequence>MSFPSSCCPCASADETFVLNFVWEELEQIERMDQASAACKEMLSNVESKPDPLLPM</sequence>
<accession>A0A1R3JXU8</accession>
<evidence type="ECO:0000313" key="5">
    <source>
        <dbReference type="EMBL" id="OMO99643.1"/>
    </source>
</evidence>
<dbReference type="GO" id="GO:0005886">
    <property type="term" value="C:plasma membrane"/>
    <property type="evidence" value="ECO:0007669"/>
    <property type="project" value="UniProtKB-SubCell"/>
</dbReference>
<evidence type="ECO:0000256" key="1">
    <source>
        <dbReference type="ARBA" id="ARBA00004236"/>
    </source>
</evidence>
<comment type="caution">
    <text evidence="5">The sequence shown here is derived from an EMBL/GenBank/DDBJ whole genome shotgun (WGS) entry which is preliminary data.</text>
</comment>
<reference evidence="6" key="1">
    <citation type="submission" date="2013-09" db="EMBL/GenBank/DDBJ databases">
        <title>Corchorus olitorius genome sequencing.</title>
        <authorList>
            <person name="Alam M."/>
            <person name="Haque M.S."/>
            <person name="Islam M.S."/>
            <person name="Emdad E.M."/>
            <person name="Islam M.M."/>
            <person name="Ahmed B."/>
            <person name="Halim A."/>
            <person name="Hossen Q.M.M."/>
            <person name="Hossain M.Z."/>
            <person name="Ahmed R."/>
            <person name="Khan M.M."/>
            <person name="Islam R."/>
            <person name="Rashid M.M."/>
            <person name="Khan S.A."/>
            <person name="Rahman M.S."/>
            <person name="Alam M."/>
            <person name="Yahiya A.S."/>
            <person name="Khan M.S."/>
            <person name="Azam M.S."/>
            <person name="Haque T."/>
            <person name="Lashkar M.Z.H."/>
            <person name="Akhand A.I."/>
            <person name="Morshed G."/>
            <person name="Roy S."/>
            <person name="Uddin K.S."/>
            <person name="Rabeya T."/>
            <person name="Hossain A.S."/>
            <person name="Chowdhury A."/>
            <person name="Snigdha A.R."/>
            <person name="Mortoza M.S."/>
            <person name="Matin S.A."/>
            <person name="Hoque S.M.E."/>
            <person name="Islam M.K."/>
            <person name="Roy D.K."/>
            <person name="Haider R."/>
            <person name="Moosa M.M."/>
            <person name="Elias S.M."/>
            <person name="Hasan A.M."/>
            <person name="Jahan S."/>
            <person name="Shafiuddin M."/>
            <person name="Mahmood N."/>
            <person name="Shommy N.S."/>
        </authorList>
    </citation>
    <scope>NUCLEOTIDE SEQUENCE [LARGE SCALE GENOMIC DNA]</scope>
    <source>
        <strain evidence="6">cv. O-4</strain>
    </source>
</reference>
<evidence type="ECO:0000256" key="3">
    <source>
        <dbReference type="ARBA" id="ARBA00023136"/>
    </source>
</evidence>
<dbReference type="GO" id="GO:0007165">
    <property type="term" value="P:signal transduction"/>
    <property type="evidence" value="ECO:0007669"/>
    <property type="project" value="UniProtKB-KW"/>
</dbReference>
<gene>
    <name evidence="5" type="ORF">COLO4_13177</name>
</gene>
<dbReference type="InterPro" id="IPR045878">
    <property type="entry name" value="GG1/2"/>
</dbReference>
<evidence type="ECO:0000256" key="4">
    <source>
        <dbReference type="ARBA" id="ARBA00023224"/>
    </source>
</evidence>
<keyword evidence="2" id="KW-1003">Cell membrane</keyword>
<dbReference type="OrthoDB" id="1934467at2759"/>
<dbReference type="PANTHER" id="PTHR35129">
    <property type="entry name" value="GUANINE NUCLEOTIDE-BINDING PROTEIN SUBUNIT GAMMA 1"/>
    <property type="match status" value="1"/>
</dbReference>
<evidence type="ECO:0000313" key="6">
    <source>
        <dbReference type="Proteomes" id="UP000187203"/>
    </source>
</evidence>
<proteinExistence type="predicted"/>
<dbReference type="EMBL" id="AWUE01015090">
    <property type="protein sequence ID" value="OMO99643.1"/>
    <property type="molecule type" value="Genomic_DNA"/>
</dbReference>